<dbReference type="InterPro" id="IPR007016">
    <property type="entry name" value="O-antigen_ligase-rel_domated"/>
</dbReference>
<feature type="transmembrane region" description="Helical" evidence="5">
    <location>
        <begin position="155"/>
        <end position="175"/>
    </location>
</feature>
<dbReference type="AlphaFoldDB" id="A0A097ERS8"/>
<evidence type="ECO:0000256" key="3">
    <source>
        <dbReference type="ARBA" id="ARBA00022989"/>
    </source>
</evidence>
<feature type="transmembrane region" description="Helical" evidence="5">
    <location>
        <begin position="415"/>
        <end position="436"/>
    </location>
</feature>
<feature type="transmembrane region" description="Helical" evidence="5">
    <location>
        <begin position="210"/>
        <end position="229"/>
    </location>
</feature>
<gene>
    <name evidence="7" type="ORF">LO80_02915</name>
</gene>
<proteinExistence type="predicted"/>
<feature type="transmembrane region" description="Helical" evidence="5">
    <location>
        <begin position="12"/>
        <end position="42"/>
    </location>
</feature>
<comment type="subcellular location">
    <subcellularLocation>
        <location evidence="1">Membrane</location>
        <topology evidence="1">Multi-pass membrane protein</topology>
    </subcellularLocation>
</comment>
<keyword evidence="4 5" id="KW-0472">Membrane</keyword>
<evidence type="ECO:0000313" key="7">
    <source>
        <dbReference type="EMBL" id="AIT10269.1"/>
    </source>
</evidence>
<evidence type="ECO:0000256" key="1">
    <source>
        <dbReference type="ARBA" id="ARBA00004141"/>
    </source>
</evidence>
<dbReference type="Pfam" id="PF04932">
    <property type="entry name" value="Wzy_C"/>
    <property type="match status" value="1"/>
</dbReference>
<feature type="transmembrane region" description="Helical" evidence="5">
    <location>
        <begin position="54"/>
        <end position="76"/>
    </location>
</feature>
<feature type="transmembrane region" description="Helical" evidence="5">
    <location>
        <begin position="88"/>
        <end position="105"/>
    </location>
</feature>
<evidence type="ECO:0000256" key="5">
    <source>
        <dbReference type="SAM" id="Phobius"/>
    </source>
</evidence>
<evidence type="ECO:0000313" key="8">
    <source>
        <dbReference type="Proteomes" id="UP000029672"/>
    </source>
</evidence>
<dbReference type="OrthoDB" id="5604649at2"/>
<keyword evidence="3 5" id="KW-1133">Transmembrane helix</keyword>
<dbReference type="STRING" id="1547445.LO80_02915"/>
<feature type="transmembrane region" description="Helical" evidence="5">
    <location>
        <begin position="241"/>
        <end position="260"/>
    </location>
</feature>
<dbReference type="HOGENOM" id="CLU_617851_0_0_6"/>
<feature type="domain" description="O-antigen ligase-related" evidence="6">
    <location>
        <begin position="194"/>
        <end position="378"/>
    </location>
</feature>
<organism evidence="7 8">
    <name type="scientific">Candidatus Francisella endociliophora</name>
    <dbReference type="NCBI Taxonomy" id="653937"/>
    <lineage>
        <taxon>Bacteria</taxon>
        <taxon>Pseudomonadati</taxon>
        <taxon>Pseudomonadota</taxon>
        <taxon>Gammaproteobacteria</taxon>
        <taxon>Thiotrichales</taxon>
        <taxon>Francisellaceae</taxon>
        <taxon>Francisella</taxon>
    </lineage>
</organism>
<evidence type="ECO:0000259" key="6">
    <source>
        <dbReference type="Pfam" id="PF04932"/>
    </source>
</evidence>
<sequence length="438" mass="49729">MKQDIIPKIVFVLLIINFISIFFFLRAFISISFILTIALLFFDRNAIKLLKKTKSLICLFASGMIISLGIVYASVINGHLYIRELLSFSNPMLIALYIASTAYFLSKKESYSEYLLRIFVGIVTIFSIVVLVFFINNKLQGNNFIVSQLYAHINGGLAIQSIVALTFPLSAVILFNKSFSLNSISQRIIIIFFGILIIFVDLFINRSKAGYIIEFVVFIYYTFIIIKRFSIQNDQLRLKKLLFSLLLGCILLVTIFGTVYKSSAIFNTRVSESVSNIKTLFSDDYTTQTNQELSKTSTGLRALYYISSIKVFYNYPEVLFGGCFFFKGNVNVIGCTKKIINENPKLNNSVKIVHDGISPHNEFINYTFKGGIFAGVFLLFFFVFLIKNSKLLNSNSALYLKVLTISMFIGCSVDYWITIQIIVILFSSLAAIVMAFRR</sequence>
<keyword evidence="8" id="KW-1185">Reference proteome</keyword>
<protein>
    <recommendedName>
        <fullName evidence="6">O-antigen ligase-related domain-containing protein</fullName>
    </recommendedName>
</protein>
<reference evidence="7 8" key="1">
    <citation type="submission" date="2014-10" db="EMBL/GenBank/DDBJ databases">
        <title>Whole genome sequence of Francisella endociliophora strain FSC1006, isolated from a laboratory culture of the marine ciliate Euplotes raikovi.</title>
        <authorList>
            <person name="Granberg M."/>
            <person name="Backman S."/>
            <person name="Lundmark E."/>
            <person name="Nilsson E."/>
            <person name="Karlsson E."/>
            <person name="Thelaus J."/>
            <person name="Ohrman C."/>
            <person name="Larkeryd A."/>
            <person name="Stenberg P."/>
        </authorList>
    </citation>
    <scope>NUCLEOTIDE SEQUENCE [LARGE SCALE GENOMIC DNA]</scope>
    <source>
        <strain evidence="7 8">FSC1006</strain>
    </source>
</reference>
<accession>A0A097ERS8</accession>
<evidence type="ECO:0000256" key="4">
    <source>
        <dbReference type="ARBA" id="ARBA00023136"/>
    </source>
</evidence>
<keyword evidence="2 5" id="KW-0812">Transmembrane</keyword>
<name>A0A097ERS8_9GAMM</name>
<dbReference type="EMBL" id="CP009574">
    <property type="protein sequence ID" value="AIT10269.1"/>
    <property type="molecule type" value="Genomic_DNA"/>
</dbReference>
<feature type="transmembrane region" description="Helical" evidence="5">
    <location>
        <begin position="114"/>
        <end position="135"/>
    </location>
</feature>
<feature type="transmembrane region" description="Helical" evidence="5">
    <location>
        <begin position="187"/>
        <end position="204"/>
    </location>
</feature>
<feature type="transmembrane region" description="Helical" evidence="5">
    <location>
        <begin position="391"/>
        <end position="409"/>
    </location>
</feature>
<dbReference type="Proteomes" id="UP000029672">
    <property type="component" value="Chromosome"/>
</dbReference>
<dbReference type="eggNOG" id="COG3307">
    <property type="taxonomic scope" value="Bacteria"/>
</dbReference>
<evidence type="ECO:0000256" key="2">
    <source>
        <dbReference type="ARBA" id="ARBA00022692"/>
    </source>
</evidence>
<feature type="transmembrane region" description="Helical" evidence="5">
    <location>
        <begin position="363"/>
        <end position="384"/>
    </location>
</feature>
<dbReference type="KEGG" id="frf:LO80_02915"/>